<dbReference type="Gene3D" id="1.10.10.10">
    <property type="entry name" value="Winged helix-like DNA-binding domain superfamily/Winged helix DNA-binding domain"/>
    <property type="match status" value="1"/>
</dbReference>
<comment type="caution">
    <text evidence="5">The sequence shown here is derived from an EMBL/GenBank/DDBJ whole genome shotgun (WGS) entry which is preliminary data.</text>
</comment>
<evidence type="ECO:0000256" key="2">
    <source>
        <dbReference type="ARBA" id="ARBA00023125"/>
    </source>
</evidence>
<reference evidence="5 6" key="1">
    <citation type="journal article" date="2015" name="Genome Announc.">
        <title>Expanding the biotechnology potential of lactobacilli through comparative genomics of 213 strains and associated genera.</title>
        <authorList>
            <person name="Sun Z."/>
            <person name="Harris H.M."/>
            <person name="McCann A."/>
            <person name="Guo C."/>
            <person name="Argimon S."/>
            <person name="Zhang W."/>
            <person name="Yang X."/>
            <person name="Jeffery I.B."/>
            <person name="Cooney J.C."/>
            <person name="Kagawa T.F."/>
            <person name="Liu W."/>
            <person name="Song Y."/>
            <person name="Salvetti E."/>
            <person name="Wrobel A."/>
            <person name="Rasinkangas P."/>
            <person name="Parkhill J."/>
            <person name="Rea M.C."/>
            <person name="O'Sullivan O."/>
            <person name="Ritari J."/>
            <person name="Douillard F.P."/>
            <person name="Paul Ross R."/>
            <person name="Yang R."/>
            <person name="Briner A.E."/>
            <person name="Felis G.E."/>
            <person name="de Vos W.M."/>
            <person name="Barrangou R."/>
            <person name="Klaenhammer T.R."/>
            <person name="Caufield P.W."/>
            <person name="Cui Y."/>
            <person name="Zhang H."/>
            <person name="O'Toole P.W."/>
        </authorList>
    </citation>
    <scope>NUCLEOTIDE SEQUENCE [LARGE SCALE GENOMIC DNA]</scope>
    <source>
        <strain evidence="5 6">DSM 4864</strain>
    </source>
</reference>
<dbReference type="PATRIC" id="fig|1423779.3.peg.1806"/>
<proteinExistence type="predicted"/>
<keyword evidence="2" id="KW-0238">DNA-binding</keyword>
<evidence type="ECO:0000256" key="3">
    <source>
        <dbReference type="ARBA" id="ARBA00023163"/>
    </source>
</evidence>
<sequence length="296" mass="33529">METTISQDYLDVYKALASPVRLEIIQLLSKEQLSIEELAAHLGLSATITARHLKKLAKAEIIQFNQVGHKKVAKIKVDKINIAFPKTIYELFNVYKTEVPVGQFTNFSVKPSCGMAGRTDYIGKVDNPSYFMDPHRMEAGMVWFNDGYLEYQLPNHLKDSDHLQMIDIVAELGSEFPFSNNNWPSDITVSVNGTELGFWTSPGDFSDVRGKYTPAWVPNNVNQYGLQKTFRITDHGTYLDGQPWSPVSLADLSYDPDRFVLRFEVKKTATHKGGCTIYGQGFGNFRESLQMKLFYS</sequence>
<dbReference type="Pfam" id="PF01022">
    <property type="entry name" value="HTH_5"/>
    <property type="match status" value="1"/>
</dbReference>
<evidence type="ECO:0000313" key="6">
    <source>
        <dbReference type="Proteomes" id="UP000050973"/>
    </source>
</evidence>
<keyword evidence="1" id="KW-0805">Transcription regulation</keyword>
<evidence type="ECO:0000259" key="4">
    <source>
        <dbReference type="PROSITE" id="PS50987"/>
    </source>
</evidence>
<dbReference type="SMART" id="SM00418">
    <property type="entry name" value="HTH_ARSR"/>
    <property type="match status" value="1"/>
</dbReference>
<dbReference type="PROSITE" id="PS50987">
    <property type="entry name" value="HTH_ARSR_2"/>
    <property type="match status" value="1"/>
</dbReference>
<dbReference type="PANTHER" id="PTHR33154">
    <property type="entry name" value="TRANSCRIPTIONAL REGULATOR, ARSR FAMILY"/>
    <property type="match status" value="1"/>
</dbReference>
<accession>A0A0R1WDB4</accession>
<dbReference type="GO" id="GO:0003677">
    <property type="term" value="F:DNA binding"/>
    <property type="evidence" value="ECO:0007669"/>
    <property type="project" value="UniProtKB-KW"/>
</dbReference>
<name>A0A0R1WDB4_9LACO</name>
<dbReference type="InterPro" id="IPR001845">
    <property type="entry name" value="HTH_ArsR_DNA-bd_dom"/>
</dbReference>
<dbReference type="SUPFAM" id="SSF46785">
    <property type="entry name" value="Winged helix' DNA-binding domain"/>
    <property type="match status" value="1"/>
</dbReference>
<dbReference type="InterPro" id="IPR036388">
    <property type="entry name" value="WH-like_DNA-bd_sf"/>
</dbReference>
<dbReference type="InterPro" id="IPR036390">
    <property type="entry name" value="WH_DNA-bd_sf"/>
</dbReference>
<evidence type="ECO:0000313" key="5">
    <source>
        <dbReference type="EMBL" id="KRM15825.1"/>
    </source>
</evidence>
<dbReference type="CDD" id="cd00090">
    <property type="entry name" value="HTH_ARSR"/>
    <property type="match status" value="1"/>
</dbReference>
<gene>
    <name evidence="5" type="ORF">FC49_GL001742</name>
</gene>
<dbReference type="PANTHER" id="PTHR33154:SF33">
    <property type="entry name" value="TRANSCRIPTIONAL REPRESSOR SDPR"/>
    <property type="match status" value="1"/>
</dbReference>
<protein>
    <submittedName>
        <fullName evidence="5">Transcriptional regulator, ArsR family</fullName>
    </submittedName>
</protein>
<keyword evidence="3" id="KW-0804">Transcription</keyword>
<dbReference type="InterPro" id="IPR051081">
    <property type="entry name" value="HTH_MetalResp_TranReg"/>
</dbReference>
<dbReference type="AlphaFoldDB" id="A0A0R1WDB4"/>
<dbReference type="RefSeq" id="WP_003716026.1">
    <property type="nucleotide sequence ID" value="NZ_AZGE01000007.1"/>
</dbReference>
<organism evidence="5 6">
    <name type="scientific">Limosilactobacillus oris DSM 4864</name>
    <dbReference type="NCBI Taxonomy" id="1423779"/>
    <lineage>
        <taxon>Bacteria</taxon>
        <taxon>Bacillati</taxon>
        <taxon>Bacillota</taxon>
        <taxon>Bacilli</taxon>
        <taxon>Lactobacillales</taxon>
        <taxon>Lactobacillaceae</taxon>
        <taxon>Limosilactobacillus</taxon>
    </lineage>
</organism>
<dbReference type="InterPro" id="IPR011991">
    <property type="entry name" value="ArsR-like_HTH"/>
</dbReference>
<evidence type="ECO:0000256" key="1">
    <source>
        <dbReference type="ARBA" id="ARBA00023015"/>
    </source>
</evidence>
<dbReference type="EMBL" id="AZGE01000007">
    <property type="protein sequence ID" value="KRM15825.1"/>
    <property type="molecule type" value="Genomic_DNA"/>
</dbReference>
<dbReference type="GeneID" id="78173953"/>
<dbReference type="GO" id="GO:0003700">
    <property type="term" value="F:DNA-binding transcription factor activity"/>
    <property type="evidence" value="ECO:0007669"/>
    <property type="project" value="InterPro"/>
</dbReference>
<dbReference type="Proteomes" id="UP000050973">
    <property type="component" value="Unassembled WGS sequence"/>
</dbReference>
<feature type="domain" description="HTH arsR-type" evidence="4">
    <location>
        <begin position="1"/>
        <end position="95"/>
    </location>
</feature>